<keyword evidence="3" id="KW-1185">Reference proteome</keyword>
<dbReference type="PANTHER" id="PTHR10174:SF230">
    <property type="entry name" value="ALPHA-TOCOPHEROL TRANSFER PROTEIN-LIKE"/>
    <property type="match status" value="1"/>
</dbReference>
<dbReference type="Pfam" id="PF00650">
    <property type="entry name" value="CRAL_TRIO"/>
    <property type="match status" value="1"/>
</dbReference>
<proteinExistence type="predicted"/>
<reference evidence="2 3" key="1">
    <citation type="journal article" date="2023" name="Insect Mol. Biol.">
        <title>Genome sequencing provides insights into the evolution of gene families encoding plant cell wall-degrading enzymes in longhorned beetles.</title>
        <authorList>
            <person name="Shin N.R."/>
            <person name="Okamura Y."/>
            <person name="Kirsch R."/>
            <person name="Pauchet Y."/>
        </authorList>
    </citation>
    <scope>NUCLEOTIDE SEQUENCE [LARGE SCALE GENOMIC DNA]</scope>
    <source>
        <strain evidence="2">EAD_L_NR</strain>
    </source>
</reference>
<protein>
    <recommendedName>
        <fullName evidence="1">CRAL-TRIO domain-containing protein</fullName>
    </recommendedName>
</protein>
<dbReference type="SUPFAM" id="SSF46938">
    <property type="entry name" value="CRAL/TRIO N-terminal domain"/>
    <property type="match status" value="1"/>
</dbReference>
<dbReference type="PROSITE" id="PS50191">
    <property type="entry name" value="CRAL_TRIO"/>
    <property type="match status" value="1"/>
</dbReference>
<dbReference type="SUPFAM" id="SSF52087">
    <property type="entry name" value="CRAL/TRIO domain"/>
    <property type="match status" value="1"/>
</dbReference>
<dbReference type="PRINTS" id="PR00180">
    <property type="entry name" value="CRETINALDHBP"/>
</dbReference>
<dbReference type="PANTHER" id="PTHR10174">
    <property type="entry name" value="ALPHA-TOCOPHEROL TRANSFER PROTEIN-RELATED"/>
    <property type="match status" value="1"/>
</dbReference>
<feature type="non-terminal residue" evidence="2">
    <location>
        <position position="1"/>
    </location>
</feature>
<accession>A0AAV8W3M6</accession>
<dbReference type="InterPro" id="IPR036273">
    <property type="entry name" value="CRAL/TRIO_N_dom_sf"/>
</dbReference>
<dbReference type="EMBL" id="JANEYG010000011">
    <property type="protein sequence ID" value="KAJ8921241.1"/>
    <property type="molecule type" value="Genomic_DNA"/>
</dbReference>
<evidence type="ECO:0000259" key="1">
    <source>
        <dbReference type="PROSITE" id="PS50191"/>
    </source>
</evidence>
<dbReference type="InterPro" id="IPR001251">
    <property type="entry name" value="CRAL-TRIO_dom"/>
</dbReference>
<organism evidence="2 3">
    <name type="scientific">Exocentrus adspersus</name>
    <dbReference type="NCBI Taxonomy" id="1586481"/>
    <lineage>
        <taxon>Eukaryota</taxon>
        <taxon>Metazoa</taxon>
        <taxon>Ecdysozoa</taxon>
        <taxon>Arthropoda</taxon>
        <taxon>Hexapoda</taxon>
        <taxon>Insecta</taxon>
        <taxon>Pterygota</taxon>
        <taxon>Neoptera</taxon>
        <taxon>Endopterygota</taxon>
        <taxon>Coleoptera</taxon>
        <taxon>Polyphaga</taxon>
        <taxon>Cucujiformia</taxon>
        <taxon>Chrysomeloidea</taxon>
        <taxon>Cerambycidae</taxon>
        <taxon>Lamiinae</taxon>
        <taxon>Acanthocinini</taxon>
        <taxon>Exocentrus</taxon>
    </lineage>
</organism>
<evidence type="ECO:0000313" key="2">
    <source>
        <dbReference type="EMBL" id="KAJ8921241.1"/>
    </source>
</evidence>
<dbReference type="SMART" id="SM00516">
    <property type="entry name" value="SEC14"/>
    <property type="match status" value="1"/>
</dbReference>
<dbReference type="Gene3D" id="3.40.525.10">
    <property type="entry name" value="CRAL-TRIO lipid binding domain"/>
    <property type="match status" value="1"/>
</dbReference>
<sequence length="313" mass="36524">SLLQKSVDTLLVPPSESQLEMIRNDINEDKDRLQHKEKLLQTWLNYRPHFPKNYDRKVVRSFLRNCKHDMEKVKTKLECYYATRHLYQELYSNRSTFACDIIQALDTINMVPLPKLNAKGSRIFVFKLENTDPETFDVHAATKLFLMIYDLLLTSEHPVAGDIALFDGADIGPNHFVKFLSVVKTITAILREAYAIRLKQVHVINASPLVDKIINVIKPLLHRKVRETFINHTSTKTLYNYFSEEILPSNYGGNCKPLRELMNDWREILKRNEDWFLEQESVKITESIPKKSTDNLYSDDFSIQGSFRSLQID</sequence>
<dbReference type="GO" id="GO:1902936">
    <property type="term" value="F:phosphatidylinositol bisphosphate binding"/>
    <property type="evidence" value="ECO:0007669"/>
    <property type="project" value="TreeGrafter"/>
</dbReference>
<name>A0AAV8W3M6_9CUCU</name>
<gene>
    <name evidence="2" type="ORF">NQ315_013713</name>
</gene>
<dbReference type="Proteomes" id="UP001159042">
    <property type="component" value="Unassembled WGS sequence"/>
</dbReference>
<feature type="domain" description="CRAL-TRIO" evidence="1">
    <location>
        <begin position="98"/>
        <end position="259"/>
    </location>
</feature>
<dbReference type="GO" id="GO:0016020">
    <property type="term" value="C:membrane"/>
    <property type="evidence" value="ECO:0007669"/>
    <property type="project" value="TreeGrafter"/>
</dbReference>
<dbReference type="AlphaFoldDB" id="A0AAV8W3M6"/>
<evidence type="ECO:0000313" key="3">
    <source>
        <dbReference type="Proteomes" id="UP001159042"/>
    </source>
</evidence>
<dbReference type="CDD" id="cd00170">
    <property type="entry name" value="SEC14"/>
    <property type="match status" value="1"/>
</dbReference>
<dbReference type="InterPro" id="IPR036865">
    <property type="entry name" value="CRAL-TRIO_dom_sf"/>
</dbReference>
<comment type="caution">
    <text evidence="2">The sequence shown here is derived from an EMBL/GenBank/DDBJ whole genome shotgun (WGS) entry which is preliminary data.</text>
</comment>